<dbReference type="GO" id="GO:0006508">
    <property type="term" value="P:proteolysis"/>
    <property type="evidence" value="ECO:0007669"/>
    <property type="project" value="InterPro"/>
</dbReference>
<dbReference type="EMBL" id="CP006644">
    <property type="protein sequence ID" value="AHE53526.1"/>
    <property type="molecule type" value="Genomic_DNA"/>
</dbReference>
<dbReference type="Gene3D" id="2.40.10.10">
    <property type="entry name" value="Trypsin-like serine proteases"/>
    <property type="match status" value="2"/>
</dbReference>
<dbReference type="Proteomes" id="UP000018851">
    <property type="component" value="Chromosome"/>
</dbReference>
<organism evidence="3 4">
    <name type="scientific">Sphingomonas sanxanigenens DSM 19645 = NX02</name>
    <dbReference type="NCBI Taxonomy" id="1123269"/>
    <lineage>
        <taxon>Bacteria</taxon>
        <taxon>Pseudomonadati</taxon>
        <taxon>Pseudomonadota</taxon>
        <taxon>Alphaproteobacteria</taxon>
        <taxon>Sphingomonadales</taxon>
        <taxon>Sphingomonadaceae</taxon>
        <taxon>Sphingomonas</taxon>
    </lineage>
</organism>
<evidence type="ECO:0008006" key="5">
    <source>
        <dbReference type="Google" id="ProtNLM"/>
    </source>
</evidence>
<evidence type="ECO:0000256" key="2">
    <source>
        <dbReference type="SAM" id="SignalP"/>
    </source>
</evidence>
<dbReference type="InterPro" id="IPR043504">
    <property type="entry name" value="Peptidase_S1_PA_chymotrypsin"/>
</dbReference>
<dbReference type="PATRIC" id="fig|1123269.5.peg.1769"/>
<sequence length="506" mass="54127">MKHAFIAGLMMVVALLAGPLHAQSRDISAAERSVVRVVVVATDGNDYFYRGHGSGFAVGPRQIVTNLHVVEQALDDPEMLIFVVPYDGKEGFVGKVATYSQRVDLALVDLDGGQLAPGTIATLPPEGSEPVYAIGYPSNVDRAEGRNADDLIRPTAPVRTQGLISQGRSSKDYDTILHTAAIARGSSGGPLLDECGRIVGVNSYLSASDGVDAEFGFAASGRELTAFLKGAQVEARTTPVRCLSAAEQAELERRAAASDASDAEAQRRMAEDAKAARAAERERIEREIATERENAIAVAAVLLALGVLALAGGGLALSQQRRNPGIGAIVVSMLLLAGALLIFLNRPKFDEVDDRMPPEKKVVAEGYDAIGKNICRVVSDRSRITVSATDDLPFEWTATGCVNGKTQYGEIASGIWSRALVPENDATVTVQSFEPAKGRFRSDRYLLNAADMESVREIRRRYDQTGCTTDPEVLRTVAEMQAAIRTSLPPQANESLVYQCGKLVAP</sequence>
<protein>
    <recommendedName>
        <fullName evidence="5">Serine protease</fullName>
    </recommendedName>
</protein>
<gene>
    <name evidence="3" type="ORF">NX02_09020</name>
</gene>
<keyword evidence="1" id="KW-1133">Transmembrane helix</keyword>
<dbReference type="Pfam" id="PF13365">
    <property type="entry name" value="Trypsin_2"/>
    <property type="match status" value="1"/>
</dbReference>
<dbReference type="InterPro" id="IPR009003">
    <property type="entry name" value="Peptidase_S1_PA"/>
</dbReference>
<dbReference type="HOGENOM" id="CLU_512712_0_0_5"/>
<dbReference type="AlphaFoldDB" id="W0A8Y4"/>
<dbReference type="PANTHER" id="PTHR43019:SF23">
    <property type="entry name" value="PROTEASE DO-LIKE 5, CHLOROPLASTIC"/>
    <property type="match status" value="1"/>
</dbReference>
<dbReference type="InterPro" id="IPR001940">
    <property type="entry name" value="Peptidase_S1C"/>
</dbReference>
<keyword evidence="1" id="KW-0812">Transmembrane</keyword>
<dbReference type="PRINTS" id="PR00834">
    <property type="entry name" value="PROTEASES2C"/>
</dbReference>
<keyword evidence="2" id="KW-0732">Signal</keyword>
<reference evidence="3 4" key="1">
    <citation type="submission" date="2013-07" db="EMBL/GenBank/DDBJ databases">
        <title>Completed genome of Sphingomonas sanxanigenens NX02.</title>
        <authorList>
            <person name="Ma T."/>
            <person name="Huang H."/>
            <person name="Wu M."/>
            <person name="Li X."/>
            <person name="Li G."/>
        </authorList>
    </citation>
    <scope>NUCLEOTIDE SEQUENCE [LARGE SCALE GENOMIC DNA]</scope>
    <source>
        <strain evidence="3 4">NX02</strain>
    </source>
</reference>
<dbReference type="GO" id="GO:0004252">
    <property type="term" value="F:serine-type endopeptidase activity"/>
    <property type="evidence" value="ECO:0007669"/>
    <property type="project" value="InterPro"/>
</dbReference>
<proteinExistence type="predicted"/>
<dbReference type="STRING" id="1123269.NX02_09020"/>
<dbReference type="PANTHER" id="PTHR43019">
    <property type="entry name" value="SERINE ENDOPROTEASE DEGS"/>
    <property type="match status" value="1"/>
</dbReference>
<name>W0A8Y4_9SPHN</name>
<feature type="transmembrane region" description="Helical" evidence="1">
    <location>
        <begin position="325"/>
        <end position="344"/>
    </location>
</feature>
<evidence type="ECO:0000313" key="4">
    <source>
        <dbReference type="Proteomes" id="UP000018851"/>
    </source>
</evidence>
<keyword evidence="4" id="KW-1185">Reference proteome</keyword>
<feature type="chain" id="PRO_5004784988" description="Serine protease" evidence="2">
    <location>
        <begin position="23"/>
        <end position="506"/>
    </location>
</feature>
<feature type="transmembrane region" description="Helical" evidence="1">
    <location>
        <begin position="295"/>
        <end position="318"/>
    </location>
</feature>
<dbReference type="OrthoDB" id="9766361at2"/>
<dbReference type="eggNOG" id="COG0265">
    <property type="taxonomic scope" value="Bacteria"/>
</dbReference>
<accession>W0A8Y4</accession>
<dbReference type="KEGG" id="ssan:NX02_09020"/>
<dbReference type="SUPFAM" id="SSF50494">
    <property type="entry name" value="Trypsin-like serine proteases"/>
    <property type="match status" value="1"/>
</dbReference>
<keyword evidence="1" id="KW-0472">Membrane</keyword>
<evidence type="ECO:0000313" key="3">
    <source>
        <dbReference type="EMBL" id="AHE53526.1"/>
    </source>
</evidence>
<evidence type="ECO:0000256" key="1">
    <source>
        <dbReference type="SAM" id="Phobius"/>
    </source>
</evidence>
<feature type="signal peptide" evidence="2">
    <location>
        <begin position="1"/>
        <end position="22"/>
    </location>
</feature>
<dbReference type="RefSeq" id="WP_025291781.1">
    <property type="nucleotide sequence ID" value="NZ_CP006644.1"/>
</dbReference>